<feature type="domain" description="Glycosyltransferase 2-like" evidence="1">
    <location>
        <begin position="62"/>
        <end position="180"/>
    </location>
</feature>
<name>A0A4Q9KJ68_9ACTN</name>
<evidence type="ECO:0000313" key="2">
    <source>
        <dbReference type="EMBL" id="TBT88666.1"/>
    </source>
</evidence>
<sequence>MGGRREWQAALKRRVSGIAHGTGRRPVLQWAYGGLIGAETAVASAWARRRGRGPVDPGNLTLVVKTFERPAVLRRMLASIRRVFSGPVVVADDSRAPVAPHDPATRVVALPFDTGIGAGRNALLAAVETEYVFMTDDDMVLLPDFDVARVLDYLDRNPEVDVVGGRVVHLPLWRTADYSSAALYAEDGEPRVRRGTLIDGLPVAYKVPNFYIARTASVRAIGYDDKLKRVDHNDFFTSAYGRLVCVVDPAMVCLHAHSYFDAHYQSFRMDTSADQAWIAQKWGGRGASLPDADSGALTDAQRLALHHAALEVVARDLGVTLVHGGGPDSDRARISVIGGPDALVAVLGTMGWRGARGQFTHPLWGELQLLPKAAEVADAVPALFAGVAGLARDAGRWPSPDGAAAEAGAGASGLRRSPRVGWVETEEAILAAPLPAGPVLTLTTPGDAVFAAFGDERRTPDAVVAEVLAVFDDPPAEAEEQLHGFVRLLVEQGLLDR</sequence>
<dbReference type="SUPFAM" id="SSF53448">
    <property type="entry name" value="Nucleotide-diphospho-sugar transferases"/>
    <property type="match status" value="1"/>
</dbReference>
<dbReference type="Gene3D" id="3.90.550.10">
    <property type="entry name" value="Spore Coat Polysaccharide Biosynthesis Protein SpsA, Chain A"/>
    <property type="match status" value="1"/>
</dbReference>
<dbReference type="Pfam" id="PF00535">
    <property type="entry name" value="Glycos_transf_2"/>
    <property type="match status" value="1"/>
</dbReference>
<dbReference type="InterPro" id="IPR001173">
    <property type="entry name" value="Glyco_trans_2-like"/>
</dbReference>
<reference evidence="2 3" key="1">
    <citation type="submission" date="2019-01" db="EMBL/GenBank/DDBJ databases">
        <title>Lactibacter flavus gen. nov., sp. nov., a novel bacterium of the family Propionibacteriaceae isolated from raw milk and dairy products.</title>
        <authorList>
            <person name="Huptas C."/>
            <person name="Wenning M."/>
            <person name="Breitenwieser F."/>
            <person name="Doll E."/>
            <person name="Von Neubeck M."/>
            <person name="Busse H.-J."/>
            <person name="Scherer S."/>
        </authorList>
    </citation>
    <scope>NUCLEOTIDE SEQUENCE [LARGE SCALE GENOMIC DNA]</scope>
    <source>
        <strain evidence="2 3">KCTC 33808</strain>
    </source>
</reference>
<organism evidence="2 3">
    <name type="scientific">Propioniciclava sinopodophylli</name>
    <dbReference type="NCBI Taxonomy" id="1837344"/>
    <lineage>
        <taxon>Bacteria</taxon>
        <taxon>Bacillati</taxon>
        <taxon>Actinomycetota</taxon>
        <taxon>Actinomycetes</taxon>
        <taxon>Propionibacteriales</taxon>
        <taxon>Propionibacteriaceae</taxon>
        <taxon>Propioniciclava</taxon>
    </lineage>
</organism>
<dbReference type="OrthoDB" id="4842300at2"/>
<dbReference type="AlphaFoldDB" id="A0A4Q9KJ68"/>
<dbReference type="Proteomes" id="UP000292373">
    <property type="component" value="Unassembled WGS sequence"/>
</dbReference>
<keyword evidence="2" id="KW-0808">Transferase</keyword>
<accession>A0A4Q9KJ68</accession>
<proteinExistence type="predicted"/>
<dbReference type="PANTHER" id="PTHR15046:SF3">
    <property type="entry name" value="BETA-1,4 N-ACETYLGALACTOSAMINYLTRANSFERASE 2-LIKE"/>
    <property type="match status" value="1"/>
</dbReference>
<dbReference type="RefSeq" id="WP_131166794.1">
    <property type="nucleotide sequence ID" value="NZ_SDMQ01000001.1"/>
</dbReference>
<dbReference type="InterPro" id="IPR029044">
    <property type="entry name" value="Nucleotide-diphossugar_trans"/>
</dbReference>
<gene>
    <name evidence="2" type="ORF">ET989_01600</name>
</gene>
<evidence type="ECO:0000313" key="3">
    <source>
        <dbReference type="Proteomes" id="UP000292373"/>
    </source>
</evidence>
<evidence type="ECO:0000259" key="1">
    <source>
        <dbReference type="Pfam" id="PF00535"/>
    </source>
</evidence>
<comment type="caution">
    <text evidence="2">The sequence shown here is derived from an EMBL/GenBank/DDBJ whole genome shotgun (WGS) entry which is preliminary data.</text>
</comment>
<dbReference type="GO" id="GO:0016740">
    <property type="term" value="F:transferase activity"/>
    <property type="evidence" value="ECO:0007669"/>
    <property type="project" value="UniProtKB-KW"/>
</dbReference>
<dbReference type="PANTHER" id="PTHR15046">
    <property type="entry name" value="GLYCO_TRANS_2-LIKE DOMAIN-CONTAINING PROTEIN"/>
    <property type="match status" value="1"/>
</dbReference>
<protein>
    <submittedName>
        <fullName evidence="2">Glycosyltransferase</fullName>
    </submittedName>
</protein>
<keyword evidence="3" id="KW-1185">Reference proteome</keyword>
<dbReference type="EMBL" id="SDMQ01000001">
    <property type="protein sequence ID" value="TBT88666.1"/>
    <property type="molecule type" value="Genomic_DNA"/>
</dbReference>